<organism evidence="1 2">
    <name type="scientific">Paramecium bursaria Chlorella virus MT325</name>
    <name type="common">PBCV-MT325</name>
    <dbReference type="NCBI Taxonomy" id="346932"/>
    <lineage>
        <taxon>Viruses</taxon>
        <taxon>Varidnaviria</taxon>
        <taxon>Bamfordvirae</taxon>
        <taxon>Nucleocytoviricota</taxon>
        <taxon>Megaviricetes</taxon>
        <taxon>Algavirales</taxon>
        <taxon>Phycodnaviridae</taxon>
        <taxon>Chlorovirus</taxon>
        <taxon>Chlorovirus conductrix</taxon>
        <taxon>Paramecium bursaria Chlorella virus A1</taxon>
    </lineage>
</organism>
<dbReference type="EMBL" id="DQ491001">
    <property type="protein sequence ID" value="ABT13660.1"/>
    <property type="molecule type" value="Genomic_DNA"/>
</dbReference>
<gene>
    <name evidence="1" type="primary">m106R</name>
    <name evidence="1" type="ORF">MT325_m106R</name>
</gene>
<evidence type="ECO:0000313" key="2">
    <source>
        <dbReference type="Proteomes" id="UP000246715"/>
    </source>
</evidence>
<dbReference type="Proteomes" id="UP000246715">
    <property type="component" value="Segment"/>
</dbReference>
<protein>
    <submittedName>
        <fullName evidence="1">Uncharacterized protein m106R</fullName>
    </submittedName>
</protein>
<sequence length="71" mass="8281">MTLAPLAAAFLTMRSAVRRLSSAFLDTENWRAAIVVFIVSTPQVSEMVISKFCRYIILRYLDRKKKWSKKR</sequence>
<proteinExistence type="predicted"/>
<organismHost>
    <name type="scientific">Paramecium bursaria</name>
    <dbReference type="NCBI Taxonomy" id="74790"/>
</organismHost>
<reference evidence="1 2" key="1">
    <citation type="journal article" date="2007" name="Virology">
        <title>Sequence and annotation of the 314-kb MT325 and the 321-kb FR483 viruses that infect Chlorella Pbi.</title>
        <authorList>
            <person name="Fitzgerald L.A."/>
            <person name="Graves M.V."/>
            <person name="Li X."/>
            <person name="Feldblyum T."/>
            <person name="Hartigan J."/>
            <person name="Van Etten J.L."/>
        </authorList>
    </citation>
    <scope>NUCLEOTIDE SEQUENCE [LARGE SCALE GENOMIC DNA]</scope>
    <source>
        <strain evidence="1 2">MT325</strain>
    </source>
</reference>
<name>A7ITI6_PBCVM</name>
<evidence type="ECO:0000313" key="1">
    <source>
        <dbReference type="EMBL" id="ABT13660.1"/>
    </source>
</evidence>
<accession>A7ITI6</accession>